<dbReference type="EMBL" id="UINC01022758">
    <property type="protein sequence ID" value="SVA93040.1"/>
    <property type="molecule type" value="Genomic_DNA"/>
</dbReference>
<dbReference type="GO" id="GO:0044341">
    <property type="term" value="P:sodium-dependent phosphate transport"/>
    <property type="evidence" value="ECO:0007669"/>
    <property type="project" value="InterPro"/>
</dbReference>
<accession>A0A381ZUX8</accession>
<dbReference type="NCBIfam" id="NF037997">
    <property type="entry name" value="Na_Pi_symport"/>
    <property type="match status" value="1"/>
</dbReference>
<keyword evidence="3 6" id="KW-0812">Transmembrane</keyword>
<evidence type="ECO:0000259" key="7">
    <source>
        <dbReference type="Pfam" id="PF01895"/>
    </source>
</evidence>
<evidence type="ECO:0000256" key="4">
    <source>
        <dbReference type="ARBA" id="ARBA00022989"/>
    </source>
</evidence>
<dbReference type="InterPro" id="IPR003841">
    <property type="entry name" value="Na/Pi_transpt"/>
</dbReference>
<dbReference type="Pfam" id="PF02690">
    <property type="entry name" value="Na_Pi_cotrans"/>
    <property type="match status" value="2"/>
</dbReference>
<feature type="transmembrane region" description="Helical" evidence="6">
    <location>
        <begin position="35"/>
        <end position="52"/>
    </location>
</feature>
<name>A0A381ZUX8_9ZZZZ</name>
<feature type="transmembrane region" description="Helical" evidence="6">
    <location>
        <begin position="99"/>
        <end position="123"/>
    </location>
</feature>
<evidence type="ECO:0000256" key="2">
    <source>
        <dbReference type="ARBA" id="ARBA00022475"/>
    </source>
</evidence>
<evidence type="ECO:0000256" key="6">
    <source>
        <dbReference type="SAM" id="Phobius"/>
    </source>
</evidence>
<evidence type="ECO:0000313" key="8">
    <source>
        <dbReference type="EMBL" id="SVA93040.1"/>
    </source>
</evidence>
<reference evidence="8" key="1">
    <citation type="submission" date="2018-05" db="EMBL/GenBank/DDBJ databases">
        <authorList>
            <person name="Lanie J.A."/>
            <person name="Ng W.-L."/>
            <person name="Kazmierczak K.M."/>
            <person name="Andrzejewski T.M."/>
            <person name="Davidsen T.M."/>
            <person name="Wayne K.J."/>
            <person name="Tettelin H."/>
            <person name="Glass J.I."/>
            <person name="Rusch D."/>
            <person name="Podicherti R."/>
            <person name="Tsui H.-C.T."/>
            <person name="Winkler M.E."/>
        </authorList>
    </citation>
    <scope>NUCLEOTIDE SEQUENCE</scope>
</reference>
<dbReference type="Gene3D" id="1.20.58.220">
    <property type="entry name" value="Phosphate transport system protein phou homolog 2, domain 2"/>
    <property type="match status" value="1"/>
</dbReference>
<feature type="domain" description="PhoU" evidence="7">
    <location>
        <begin position="287"/>
        <end position="367"/>
    </location>
</feature>
<feature type="transmembrane region" description="Helical" evidence="6">
    <location>
        <begin position="6"/>
        <end position="28"/>
    </location>
</feature>
<comment type="subcellular location">
    <subcellularLocation>
        <location evidence="1">Cell membrane</location>
        <topology evidence="1">Multi-pass membrane protein</topology>
    </subcellularLocation>
</comment>
<protein>
    <recommendedName>
        <fullName evidence="7">PhoU domain-containing protein</fullName>
    </recommendedName>
</protein>
<dbReference type="AlphaFoldDB" id="A0A381ZUX8"/>
<proteinExistence type="predicted"/>
<evidence type="ECO:0000256" key="5">
    <source>
        <dbReference type="ARBA" id="ARBA00023136"/>
    </source>
</evidence>
<gene>
    <name evidence="8" type="ORF">METZ01_LOCUS145894</name>
</gene>
<keyword evidence="5 6" id="KW-0472">Membrane</keyword>
<dbReference type="PANTHER" id="PTHR10010:SF46">
    <property type="entry name" value="SODIUM-DEPENDENT PHOSPHATE TRANSPORT PROTEIN 2B"/>
    <property type="match status" value="1"/>
</dbReference>
<dbReference type="GO" id="GO:0005436">
    <property type="term" value="F:sodium:phosphate symporter activity"/>
    <property type="evidence" value="ECO:0007669"/>
    <property type="project" value="InterPro"/>
</dbReference>
<feature type="transmembrane region" description="Helical" evidence="6">
    <location>
        <begin position="58"/>
        <end position="78"/>
    </location>
</feature>
<dbReference type="SUPFAM" id="SSF109755">
    <property type="entry name" value="PhoU-like"/>
    <property type="match status" value="1"/>
</dbReference>
<feature type="non-terminal residue" evidence="8">
    <location>
        <position position="1"/>
    </location>
</feature>
<dbReference type="Pfam" id="PF01895">
    <property type="entry name" value="PhoU"/>
    <property type="match status" value="1"/>
</dbReference>
<evidence type="ECO:0000256" key="1">
    <source>
        <dbReference type="ARBA" id="ARBA00004651"/>
    </source>
</evidence>
<feature type="transmembrane region" description="Helical" evidence="6">
    <location>
        <begin position="168"/>
        <end position="188"/>
    </location>
</feature>
<dbReference type="PANTHER" id="PTHR10010">
    <property type="entry name" value="SOLUTE CARRIER FAMILY 34 SODIUM PHOSPHATE , MEMBER 2-RELATED"/>
    <property type="match status" value="1"/>
</dbReference>
<dbReference type="InterPro" id="IPR038078">
    <property type="entry name" value="PhoU-like_sf"/>
</dbReference>
<keyword evidence="4 6" id="KW-1133">Transmembrane helix</keyword>
<dbReference type="GO" id="GO:0005886">
    <property type="term" value="C:plasma membrane"/>
    <property type="evidence" value="ECO:0007669"/>
    <property type="project" value="UniProtKB-SubCell"/>
</dbReference>
<keyword evidence="2" id="KW-1003">Cell membrane</keyword>
<dbReference type="InterPro" id="IPR026022">
    <property type="entry name" value="PhoU_dom"/>
</dbReference>
<evidence type="ECO:0000256" key="3">
    <source>
        <dbReference type="ARBA" id="ARBA00022692"/>
    </source>
</evidence>
<sequence>TAEVMSLSQAVGIIFGANIGTTITAQIIAFKITKYALLLIAIGFGMLFIGKTDRIKNYGGMLMGLGLIFFGMGVMSDGMNPLRTYPPFTDLMERMENPIFGILVSALFTGLVQSSSATTGIVITMASQGLISLPAGIALILGANIGTCITAALASIGKPREAVRASAVHILFNILGVVLWIALINWLADLVILISPAAEVGLSASDKLAAETPRQIANAHTIFNIVNTLVFLPFSGYFAKIAEKFIPDSAQVKDEASSQVVLATQYLNPDLLDTAAIAIEQAKLEVLRVAGEVRDMLAQIMPAFIDNDAQVASNILQADSLTDFLRQEIFSYLSKLAGERITVEQSDSTIELLHVTSDLKNIGDVIEKNLVALLERKAENNIKFSEEGRAELVEYHHRVLENYDAVILAFTEDDEILARSALASRSELIELEYAYRRSHYNRLSQNVELSINSSNIHLDLINYLRRINSYNESIVRTILGES</sequence>
<organism evidence="8">
    <name type="scientific">marine metagenome</name>
    <dbReference type="NCBI Taxonomy" id="408172"/>
    <lineage>
        <taxon>unclassified sequences</taxon>
        <taxon>metagenomes</taxon>
        <taxon>ecological metagenomes</taxon>
    </lineage>
</organism>
<feature type="transmembrane region" description="Helical" evidence="6">
    <location>
        <begin position="135"/>
        <end position="156"/>
    </location>
</feature>